<evidence type="ECO:0000256" key="5">
    <source>
        <dbReference type="ARBA" id="ARBA00022989"/>
    </source>
</evidence>
<name>N6V703_9HYPH</name>
<dbReference type="STRING" id="363754.RHSP_31413"/>
<evidence type="ECO:0000256" key="3">
    <source>
        <dbReference type="ARBA" id="ARBA00022692"/>
    </source>
</evidence>
<dbReference type="GO" id="GO:0015293">
    <property type="term" value="F:symporter activity"/>
    <property type="evidence" value="ECO:0007669"/>
    <property type="project" value="UniProtKB-KW"/>
</dbReference>
<keyword evidence="2" id="KW-0813">Transport</keyword>
<feature type="transmembrane region" description="Helical" evidence="7">
    <location>
        <begin position="82"/>
        <end position="100"/>
    </location>
</feature>
<protein>
    <submittedName>
        <fullName evidence="8">Natural resistance-associated macrophage protein</fullName>
    </submittedName>
</protein>
<keyword evidence="9" id="KW-1185">Reference proteome</keyword>
<comment type="caution">
    <text evidence="8">The sequence shown here is derived from an EMBL/GenBank/DDBJ whole genome shotgun (WGS) entry which is preliminary data.</text>
</comment>
<feature type="transmembrane region" description="Helical" evidence="7">
    <location>
        <begin position="187"/>
        <end position="208"/>
    </location>
</feature>
<dbReference type="GO" id="GO:0015086">
    <property type="term" value="F:cadmium ion transmembrane transporter activity"/>
    <property type="evidence" value="ECO:0007669"/>
    <property type="project" value="TreeGrafter"/>
</dbReference>
<comment type="subcellular location">
    <subcellularLocation>
        <location evidence="1">Membrane</location>
        <topology evidence="1">Multi-pass membrane protein</topology>
    </subcellularLocation>
</comment>
<feature type="transmembrane region" description="Helical" evidence="7">
    <location>
        <begin position="228"/>
        <end position="249"/>
    </location>
</feature>
<feature type="transmembrane region" description="Helical" evidence="7">
    <location>
        <begin position="287"/>
        <end position="310"/>
    </location>
</feature>
<dbReference type="GO" id="GO:0005384">
    <property type="term" value="F:manganese ion transmembrane transporter activity"/>
    <property type="evidence" value="ECO:0007669"/>
    <property type="project" value="TreeGrafter"/>
</dbReference>
<evidence type="ECO:0000256" key="6">
    <source>
        <dbReference type="ARBA" id="ARBA00023136"/>
    </source>
</evidence>
<dbReference type="EMBL" id="AQHN01000062">
    <property type="protein sequence ID" value="ENN86827.1"/>
    <property type="molecule type" value="Genomic_DNA"/>
</dbReference>
<organism evidence="8 9">
    <name type="scientific">Rhizobium freirei PRF 81</name>
    <dbReference type="NCBI Taxonomy" id="363754"/>
    <lineage>
        <taxon>Bacteria</taxon>
        <taxon>Pseudomonadati</taxon>
        <taxon>Pseudomonadota</taxon>
        <taxon>Alphaproteobacteria</taxon>
        <taxon>Hyphomicrobiales</taxon>
        <taxon>Rhizobiaceae</taxon>
        <taxon>Rhizobium/Agrobacterium group</taxon>
        <taxon>Rhizobium</taxon>
    </lineage>
</organism>
<sequence>MFVGDATPIYFDESLGFIPIGDEAHMASSENIASTRRAKIIDLLWSRLKEHPLARVGPGLITGVADDDPSGIATYSQAGAQFGLNMLWTMPLTFPLMAAIQSMCARIGRVTGKGLAANIKLAFPPAILQGVVLLLLIANILNIAADVAAMGEVAELVTGFGRHAMTILFVACTLLLQIFIPYHRYVIFLKWLTLSLLAYAAVLFTIHVPWREVGMRTIWPKLSLNSDVAAVVTGVFGTTISPYLFFWQASEEVEDMERKWGGVSLIADQPNANTELRRIRWDTWSGMFYSNITAYFIILATAMTLNVAGVTDINTAAEAASALKPLAGNFAFVLFALGILGVGLIGVPVLAGSGAYALSEAMGWKEGLELRFKDARGFYGVIAVSVLAGMIIQYSPISPMKALFWSAVINGVVAVPLMVVVILLASSKSVMGDFTAPRTLIMLGWVATAIMGMAAIGILIPG</sequence>
<evidence type="ECO:0000313" key="9">
    <source>
        <dbReference type="Proteomes" id="UP000012429"/>
    </source>
</evidence>
<feature type="transmembrane region" description="Helical" evidence="7">
    <location>
        <begin position="330"/>
        <end position="358"/>
    </location>
</feature>
<dbReference type="Proteomes" id="UP000012429">
    <property type="component" value="Unassembled WGS sequence"/>
</dbReference>
<evidence type="ECO:0000256" key="2">
    <source>
        <dbReference type="ARBA" id="ARBA00022448"/>
    </source>
</evidence>
<reference evidence="8 9" key="1">
    <citation type="journal article" date="2012" name="BMC Genomics">
        <title>Genomic basis of broad host range and environmental adaptability of Rhizobium tropici CIAT 899 and Rhizobium sp. PRF 81 which are used in inoculants for common bean (Phaseolus vulgaris L.).</title>
        <authorList>
            <person name="Ormeno-Orrillo E."/>
            <person name="Menna P."/>
            <person name="Almeida L.G."/>
            <person name="Ollero F.J."/>
            <person name="Nicolas M.F."/>
            <person name="Pains Rodrigues E."/>
            <person name="Shigueyoshi Nakatani A."/>
            <person name="Silva Batista J.S."/>
            <person name="Oliveira Chueire L.M."/>
            <person name="Souza R.C."/>
            <person name="Ribeiro Vasconcelos A.T."/>
            <person name="Megias M."/>
            <person name="Hungria M."/>
            <person name="Martinez-Romero E."/>
        </authorList>
    </citation>
    <scope>NUCLEOTIDE SEQUENCE [LARGE SCALE GENOMIC DNA]</scope>
    <source>
        <strain evidence="8 9">PRF 81</strain>
    </source>
</reference>
<gene>
    <name evidence="8" type="ORF">RHSP_31413</name>
</gene>
<feature type="transmembrane region" description="Helical" evidence="7">
    <location>
        <begin position="439"/>
        <end position="460"/>
    </location>
</feature>
<keyword evidence="4" id="KW-0769">Symport</keyword>
<dbReference type="PANTHER" id="PTHR11706">
    <property type="entry name" value="SOLUTE CARRIER PROTEIN FAMILY 11 MEMBER"/>
    <property type="match status" value="1"/>
</dbReference>
<keyword evidence="6 7" id="KW-0472">Membrane</keyword>
<keyword evidence="3 7" id="KW-0812">Transmembrane</keyword>
<dbReference type="AlphaFoldDB" id="N6V703"/>
<feature type="transmembrane region" description="Helical" evidence="7">
    <location>
        <begin position="160"/>
        <end position="180"/>
    </location>
</feature>
<dbReference type="PATRIC" id="fig|363754.4.peg.3490"/>
<dbReference type="GO" id="GO:0034755">
    <property type="term" value="P:iron ion transmembrane transport"/>
    <property type="evidence" value="ECO:0007669"/>
    <property type="project" value="TreeGrafter"/>
</dbReference>
<feature type="transmembrane region" description="Helical" evidence="7">
    <location>
        <begin position="121"/>
        <end position="140"/>
    </location>
</feature>
<evidence type="ECO:0000256" key="4">
    <source>
        <dbReference type="ARBA" id="ARBA00022847"/>
    </source>
</evidence>
<accession>N6V703</accession>
<evidence type="ECO:0000256" key="1">
    <source>
        <dbReference type="ARBA" id="ARBA00004141"/>
    </source>
</evidence>
<dbReference type="PANTHER" id="PTHR11706:SF33">
    <property type="entry name" value="NATURAL RESISTANCE-ASSOCIATED MACROPHAGE PROTEIN 2"/>
    <property type="match status" value="1"/>
</dbReference>
<evidence type="ECO:0000313" key="8">
    <source>
        <dbReference type="EMBL" id="ENN86827.1"/>
    </source>
</evidence>
<feature type="transmembrane region" description="Helical" evidence="7">
    <location>
        <begin position="403"/>
        <end position="427"/>
    </location>
</feature>
<dbReference type="GO" id="GO:0005886">
    <property type="term" value="C:plasma membrane"/>
    <property type="evidence" value="ECO:0007669"/>
    <property type="project" value="TreeGrafter"/>
</dbReference>
<feature type="transmembrane region" description="Helical" evidence="7">
    <location>
        <begin position="378"/>
        <end position="397"/>
    </location>
</feature>
<keyword evidence="5 7" id="KW-1133">Transmembrane helix</keyword>
<dbReference type="RefSeq" id="WP_004119508.1">
    <property type="nucleotide sequence ID" value="NZ_AQHN01000062.1"/>
</dbReference>
<dbReference type="InterPro" id="IPR001046">
    <property type="entry name" value="NRAMP_fam"/>
</dbReference>
<evidence type="ECO:0000256" key="7">
    <source>
        <dbReference type="SAM" id="Phobius"/>
    </source>
</evidence>
<dbReference type="Pfam" id="PF01566">
    <property type="entry name" value="Nramp"/>
    <property type="match status" value="1"/>
</dbReference>
<proteinExistence type="predicted"/>